<organism evidence="2 3">
    <name type="scientific">Luteolibacter luteus</name>
    <dbReference type="NCBI Taxonomy" id="2728835"/>
    <lineage>
        <taxon>Bacteria</taxon>
        <taxon>Pseudomonadati</taxon>
        <taxon>Verrucomicrobiota</taxon>
        <taxon>Verrucomicrobiia</taxon>
        <taxon>Verrucomicrobiales</taxon>
        <taxon>Verrucomicrobiaceae</taxon>
        <taxon>Luteolibacter</taxon>
    </lineage>
</organism>
<reference evidence="2 3" key="1">
    <citation type="submission" date="2020-04" db="EMBL/GenBank/DDBJ databases">
        <title>Luteolibacter sp. G-1-1-1 isolated from soil.</title>
        <authorList>
            <person name="Dahal R.H."/>
        </authorList>
    </citation>
    <scope>NUCLEOTIDE SEQUENCE [LARGE SCALE GENOMIC DNA]</scope>
    <source>
        <strain evidence="2 3">G-1-1-1</strain>
    </source>
</reference>
<dbReference type="RefSeq" id="WP_169454883.1">
    <property type="nucleotide sequence ID" value="NZ_CP051774.1"/>
</dbReference>
<dbReference type="KEGG" id="luo:HHL09_12040"/>
<keyword evidence="3" id="KW-1185">Reference proteome</keyword>
<name>A0A858RI07_9BACT</name>
<dbReference type="SUPFAM" id="SSF74853">
    <property type="entry name" value="Lamin A/C globular tail domain"/>
    <property type="match status" value="2"/>
</dbReference>
<sequence>MISEFLAANASGIEDENGDREDWIELFNTGTSAVSLDGWWLTDDAAVKKQWRFPAVSIPANGTLLVWASGKNRANPAAPLHTNFSLSKSGEFLGLYKPGATGQAQLVDSYGASYPAQAPDISYGISITQTTTALVASGAGQNGRYRVLANNATGQANYSGSNYAGGDVGTNVAGGWNRSPSFADSSWTLAAPGLGYDNGGGLSAWITTNCQSALQNINTSILFRRTFSLTNPSAYASYKLRMKYEDGFVAWINGTEVGRANFNGTPAYNSTSATALDETIVNSWTEFTIPASALVSGNNVLAIQGLNSSMGSSDFLLLPEIQASSDYTAGGAVYLNPPTPGALNGAGSAGPVIYEVTPVDPLVPRPLGSAASPPMTVTARVIKTKNNISAVRVYHRAMWNAESAPITMNDTGTGVDVVAGDGIYSASLPTTSVGAGQMLRWRFEAQDGQGNVTKFPSYADPTDSPQYFGTVAVNSATSTSLLPILEWFVEGAPATGPTAGDFRGSCYYLNRFYDNIGHEIHGQSTSGFGKKSYDFDSNDNFRFVWKEGERPVKDLNLLSNYADKTKTRNTLSHEVGKLAGTPYHFAFPVRVQLNGGFHGVLDMVEDGDDRMLERNGLDGEGALYKIYAENLTGSAEKKTRKNESNADLNAMAAALDSSVALTTRRTYAYDNINVAAAVNYLVVRQFNSDSDHGHKNFYLYRDTNRTGQWRPIVWDVDLSHGHNWIGTYGYFDDTLVSNNPLNAHSNSDRFYNIILESPEMRQMWVRRMRTLMDQYLQPPGTANGFLETRMREIAASVDPAPAASSWTDGDLDASKWGIHSNYIQNRPREEVERVVTGYFNPRRTFLFNTGSGRPLLYSPDRSASTPIPNTAQVNVAGMVSIDSVDYLPAGNSQAGEYIMLKNTSAQAVDISGWTLDGAIDYTFEGGTVINAGAGTAASEYQGLLHLVKDVNAFRSRTSGPKGGEKRLIQGNYSGQLSARGETLNLRDASGLLVATFTWPGTPSLLQQYLRISEIQYHPADPTAAEELAMPELTEDDFEYLELANIGPSPLALVGAKFTQGIDFTFGATSLPAGQRLILAKNPAAFALRYPGTGGIVIGPYDGELANGGEVLELTDAVGENILDFEYKDGWYPATDGDGRSLVNRDPAQVAFNQFGNPVSWAISGAALGSPGNPDASFAQAYHGWDNFHFTSAERDDLLISGPDADPDGDGRSNADEYALASDPRVPDVPELSFVWSMDGVVRRPALKFRRPANALDLSYELQGSGDLGTWPVITSTAVSTAPMAGDTEEVIFRDNVSDAASSRFLRVGYAYQQ</sequence>
<proteinExistence type="predicted"/>
<dbReference type="InterPro" id="IPR001322">
    <property type="entry name" value="Lamin_tail_dom"/>
</dbReference>
<evidence type="ECO:0000313" key="3">
    <source>
        <dbReference type="Proteomes" id="UP000501812"/>
    </source>
</evidence>
<dbReference type="Pfam" id="PF00932">
    <property type="entry name" value="LTD"/>
    <property type="match status" value="2"/>
</dbReference>
<feature type="domain" description="LTD" evidence="1">
    <location>
        <begin position="867"/>
        <end position="1000"/>
    </location>
</feature>
<accession>A0A858RI07</accession>
<gene>
    <name evidence="2" type="ORF">HHL09_12040</name>
</gene>
<dbReference type="PANTHER" id="PTHR40050:SF1">
    <property type="entry name" value="INNER SPORE COAT PROTEIN H"/>
    <property type="match status" value="1"/>
</dbReference>
<feature type="domain" description="LTD" evidence="1">
    <location>
        <begin position="1"/>
        <end position="116"/>
    </location>
</feature>
<dbReference type="InterPro" id="IPR014867">
    <property type="entry name" value="Spore_coat_CotH_CotH2/3/7"/>
</dbReference>
<dbReference type="Gene3D" id="2.60.120.260">
    <property type="entry name" value="Galactose-binding domain-like"/>
    <property type="match status" value="1"/>
</dbReference>
<dbReference type="Gene3D" id="2.60.40.1260">
    <property type="entry name" value="Lamin Tail domain"/>
    <property type="match status" value="2"/>
</dbReference>
<dbReference type="Pfam" id="PF08757">
    <property type="entry name" value="CotH"/>
    <property type="match status" value="1"/>
</dbReference>
<dbReference type="PANTHER" id="PTHR40050">
    <property type="entry name" value="INNER SPORE COAT PROTEIN H"/>
    <property type="match status" value="1"/>
</dbReference>
<dbReference type="InterPro" id="IPR036415">
    <property type="entry name" value="Lamin_tail_dom_sf"/>
</dbReference>
<protein>
    <recommendedName>
        <fullName evidence="1">LTD domain-containing protein</fullName>
    </recommendedName>
</protein>
<dbReference type="NCBIfam" id="NF041940">
    <property type="entry name" value="choice_anch_X"/>
    <property type="match status" value="1"/>
</dbReference>
<dbReference type="PROSITE" id="PS51841">
    <property type="entry name" value="LTD"/>
    <property type="match status" value="2"/>
</dbReference>
<dbReference type="EMBL" id="CP051774">
    <property type="protein sequence ID" value="QJE96482.1"/>
    <property type="molecule type" value="Genomic_DNA"/>
</dbReference>
<evidence type="ECO:0000259" key="1">
    <source>
        <dbReference type="PROSITE" id="PS51841"/>
    </source>
</evidence>
<evidence type="ECO:0000313" key="2">
    <source>
        <dbReference type="EMBL" id="QJE96482.1"/>
    </source>
</evidence>
<dbReference type="Proteomes" id="UP000501812">
    <property type="component" value="Chromosome"/>
</dbReference>